<dbReference type="Gene3D" id="1.10.150.240">
    <property type="entry name" value="Putative phosphatase, domain 2"/>
    <property type="match status" value="1"/>
</dbReference>
<dbReference type="PANTHER" id="PTHR43434:SF1">
    <property type="entry name" value="PHOSPHOGLYCOLATE PHOSPHATASE"/>
    <property type="match status" value="1"/>
</dbReference>
<dbReference type="Gene3D" id="3.40.50.1000">
    <property type="entry name" value="HAD superfamily/HAD-like"/>
    <property type="match status" value="1"/>
</dbReference>
<evidence type="ECO:0000313" key="2">
    <source>
        <dbReference type="Proteomes" id="UP000580474"/>
    </source>
</evidence>
<dbReference type="GO" id="GO:0005829">
    <property type="term" value="C:cytosol"/>
    <property type="evidence" value="ECO:0007669"/>
    <property type="project" value="TreeGrafter"/>
</dbReference>
<organism evidence="1 2">
    <name type="scientific">Saccharopolyspora gloriosae</name>
    <dbReference type="NCBI Taxonomy" id="455344"/>
    <lineage>
        <taxon>Bacteria</taxon>
        <taxon>Bacillati</taxon>
        <taxon>Actinomycetota</taxon>
        <taxon>Actinomycetes</taxon>
        <taxon>Pseudonocardiales</taxon>
        <taxon>Pseudonocardiaceae</taxon>
        <taxon>Saccharopolyspora</taxon>
    </lineage>
</organism>
<proteinExistence type="predicted"/>
<dbReference type="InterPro" id="IPR023214">
    <property type="entry name" value="HAD_sf"/>
</dbReference>
<keyword evidence="1" id="KW-0378">Hydrolase</keyword>
<dbReference type="Pfam" id="PF12710">
    <property type="entry name" value="HAD"/>
    <property type="match status" value="1"/>
</dbReference>
<evidence type="ECO:0000313" key="1">
    <source>
        <dbReference type="EMBL" id="MBB5071286.1"/>
    </source>
</evidence>
<accession>A0A840NFS6</accession>
<dbReference type="GO" id="GO:0006281">
    <property type="term" value="P:DNA repair"/>
    <property type="evidence" value="ECO:0007669"/>
    <property type="project" value="TreeGrafter"/>
</dbReference>
<dbReference type="SFLD" id="SFLDS00003">
    <property type="entry name" value="Haloacid_Dehalogenase"/>
    <property type="match status" value="1"/>
</dbReference>
<dbReference type="GO" id="GO:0008967">
    <property type="term" value="F:phosphoglycolate phosphatase activity"/>
    <property type="evidence" value="ECO:0007669"/>
    <property type="project" value="TreeGrafter"/>
</dbReference>
<comment type="caution">
    <text evidence="1">The sequence shown here is derived from an EMBL/GenBank/DDBJ whole genome shotgun (WGS) entry which is preliminary data.</text>
</comment>
<gene>
    <name evidence="1" type="ORF">BJ969_004374</name>
</gene>
<dbReference type="SUPFAM" id="SSF56784">
    <property type="entry name" value="HAD-like"/>
    <property type="match status" value="1"/>
</dbReference>
<name>A0A840NFS6_9PSEU</name>
<dbReference type="AlphaFoldDB" id="A0A840NFS6"/>
<dbReference type="RefSeq" id="WP_184481513.1">
    <property type="nucleotide sequence ID" value="NZ_JACHIV010000001.1"/>
</dbReference>
<reference evidence="1 2" key="1">
    <citation type="submission" date="2020-08" db="EMBL/GenBank/DDBJ databases">
        <title>Sequencing the genomes of 1000 actinobacteria strains.</title>
        <authorList>
            <person name="Klenk H.-P."/>
        </authorList>
    </citation>
    <scope>NUCLEOTIDE SEQUENCE [LARGE SCALE GENOMIC DNA]</scope>
    <source>
        <strain evidence="1 2">DSM 45582</strain>
    </source>
</reference>
<sequence>MTARLVLWDVDLTLIDARSIGVDWYRRVLSEVTGVHLQHVPDMAGKTELAITGEVLAAHDIDAAADTVAAMFAALTAVVLADRDALSLRGSAMPGAAQALAALAEVPGVVQSLVTGNLPEVAFHKLDAFGLHRHVDFDIGGFGAESLHRHDLISAAVAKAAAKHDAEFAPESVIVVGDTPRDVAGALHHGAIAVGVASGRSDERELRAAGAHVVLPDLTDTDAVLKAVAG</sequence>
<dbReference type="Proteomes" id="UP000580474">
    <property type="component" value="Unassembled WGS sequence"/>
</dbReference>
<dbReference type="InterPro" id="IPR036412">
    <property type="entry name" value="HAD-like_sf"/>
</dbReference>
<dbReference type="SFLD" id="SFLDG01129">
    <property type="entry name" value="C1.5:_HAD__Beta-PGM__Phosphata"/>
    <property type="match status" value="1"/>
</dbReference>
<dbReference type="PANTHER" id="PTHR43434">
    <property type="entry name" value="PHOSPHOGLYCOLATE PHOSPHATASE"/>
    <property type="match status" value="1"/>
</dbReference>
<dbReference type="InterPro" id="IPR050155">
    <property type="entry name" value="HAD-like_hydrolase_sf"/>
</dbReference>
<dbReference type="EMBL" id="JACHIV010000001">
    <property type="protein sequence ID" value="MBB5071286.1"/>
    <property type="molecule type" value="Genomic_DNA"/>
</dbReference>
<protein>
    <submittedName>
        <fullName evidence="1">Phosphoglycolate phosphatase-like HAD superfamily hydrolase</fullName>
    </submittedName>
</protein>
<keyword evidence="2" id="KW-1185">Reference proteome</keyword>
<dbReference type="InterPro" id="IPR023198">
    <property type="entry name" value="PGP-like_dom2"/>
</dbReference>